<gene>
    <name evidence="2" type="ORF">NDU88_005604</name>
</gene>
<feature type="compositionally biased region" description="Basic and acidic residues" evidence="1">
    <location>
        <begin position="1"/>
        <end position="10"/>
    </location>
</feature>
<name>A0AAV7NPH1_PLEWA</name>
<evidence type="ECO:0000256" key="1">
    <source>
        <dbReference type="SAM" id="MobiDB-lite"/>
    </source>
</evidence>
<feature type="compositionally biased region" description="Basic residues" evidence="1">
    <location>
        <begin position="40"/>
        <end position="56"/>
    </location>
</feature>
<comment type="caution">
    <text evidence="2">The sequence shown here is derived from an EMBL/GenBank/DDBJ whole genome shotgun (WGS) entry which is preliminary data.</text>
</comment>
<dbReference type="AlphaFoldDB" id="A0AAV7NPH1"/>
<protein>
    <submittedName>
        <fullName evidence="2">Uncharacterized protein</fullName>
    </submittedName>
</protein>
<feature type="region of interest" description="Disordered" evidence="1">
    <location>
        <begin position="1"/>
        <end position="56"/>
    </location>
</feature>
<sequence>MRLSPARDLHQNSGPSGAESLHRGRPLLLNSATEGGPGRPRMRRPPHSGSSRTRRGVRAALLFFSAAAGRSRSGRNLAALRGRPGVCHARGYLLRARRLFSSSFLCPGGTSDAQIRCAWDSQTVVVTPAQKKERF</sequence>
<organism evidence="2 3">
    <name type="scientific">Pleurodeles waltl</name>
    <name type="common">Iberian ribbed newt</name>
    <dbReference type="NCBI Taxonomy" id="8319"/>
    <lineage>
        <taxon>Eukaryota</taxon>
        <taxon>Metazoa</taxon>
        <taxon>Chordata</taxon>
        <taxon>Craniata</taxon>
        <taxon>Vertebrata</taxon>
        <taxon>Euteleostomi</taxon>
        <taxon>Amphibia</taxon>
        <taxon>Batrachia</taxon>
        <taxon>Caudata</taxon>
        <taxon>Salamandroidea</taxon>
        <taxon>Salamandridae</taxon>
        <taxon>Pleurodelinae</taxon>
        <taxon>Pleurodeles</taxon>
    </lineage>
</organism>
<dbReference type="Proteomes" id="UP001066276">
    <property type="component" value="Chromosome 8"/>
</dbReference>
<accession>A0AAV7NPH1</accession>
<evidence type="ECO:0000313" key="3">
    <source>
        <dbReference type="Proteomes" id="UP001066276"/>
    </source>
</evidence>
<dbReference type="EMBL" id="JANPWB010000012">
    <property type="protein sequence ID" value="KAJ1117404.1"/>
    <property type="molecule type" value="Genomic_DNA"/>
</dbReference>
<evidence type="ECO:0000313" key="2">
    <source>
        <dbReference type="EMBL" id="KAJ1117404.1"/>
    </source>
</evidence>
<proteinExistence type="predicted"/>
<reference evidence="2" key="1">
    <citation type="journal article" date="2022" name="bioRxiv">
        <title>Sequencing and chromosome-scale assembly of the giantPleurodeles waltlgenome.</title>
        <authorList>
            <person name="Brown T."/>
            <person name="Elewa A."/>
            <person name="Iarovenko S."/>
            <person name="Subramanian E."/>
            <person name="Araus A.J."/>
            <person name="Petzold A."/>
            <person name="Susuki M."/>
            <person name="Suzuki K.-i.T."/>
            <person name="Hayashi T."/>
            <person name="Toyoda A."/>
            <person name="Oliveira C."/>
            <person name="Osipova E."/>
            <person name="Leigh N.D."/>
            <person name="Simon A."/>
            <person name="Yun M.H."/>
        </authorList>
    </citation>
    <scope>NUCLEOTIDE SEQUENCE</scope>
    <source>
        <strain evidence="2">20211129_DDA</strain>
        <tissue evidence="2">Liver</tissue>
    </source>
</reference>
<keyword evidence="3" id="KW-1185">Reference proteome</keyword>